<dbReference type="EMBL" id="JAZGLY010000002">
    <property type="protein sequence ID" value="MEE6186665.1"/>
    <property type="molecule type" value="Genomic_DNA"/>
</dbReference>
<name>A0ABU7RF95_9BACT</name>
<proteinExistence type="predicted"/>
<organism evidence="2 3">
    <name type="scientific">Niabella digestorum</name>
    <dbReference type="NCBI Taxonomy" id="3117701"/>
    <lineage>
        <taxon>Bacteria</taxon>
        <taxon>Pseudomonadati</taxon>
        <taxon>Bacteroidota</taxon>
        <taxon>Chitinophagia</taxon>
        <taxon>Chitinophagales</taxon>
        <taxon>Chitinophagaceae</taxon>
        <taxon>Niabella</taxon>
    </lineage>
</organism>
<feature type="transmembrane region" description="Helical" evidence="1">
    <location>
        <begin position="138"/>
        <end position="158"/>
    </location>
</feature>
<keyword evidence="1" id="KW-1133">Transmembrane helix</keyword>
<evidence type="ECO:0000313" key="2">
    <source>
        <dbReference type="EMBL" id="MEE6186665.1"/>
    </source>
</evidence>
<comment type="caution">
    <text evidence="2">The sequence shown here is derived from an EMBL/GenBank/DDBJ whole genome shotgun (WGS) entry which is preliminary data.</text>
</comment>
<dbReference type="RefSeq" id="WP_330974072.1">
    <property type="nucleotide sequence ID" value="NZ_JAZGLY010000002.1"/>
</dbReference>
<evidence type="ECO:0000313" key="3">
    <source>
        <dbReference type="Proteomes" id="UP001357452"/>
    </source>
</evidence>
<sequence length="163" mass="18020">MKLNATIKGLITGVLMVVLGLILSVMDDNKATVLQYAGTFIYGLGIVWSVMSFASATGISQFGILFQQGFRCFVMATLVLAIYTFVYWKTNPEKIDQIIEASKVERLQTAQHRTPQEIEIEAQQTRKYFIPISISGQIFSNLLVGAVVTMVVSGVLYLRGSTK</sequence>
<dbReference type="Proteomes" id="UP001357452">
    <property type="component" value="Unassembled WGS sequence"/>
</dbReference>
<dbReference type="InterPro" id="IPR025250">
    <property type="entry name" value="DUF4199"/>
</dbReference>
<protein>
    <submittedName>
        <fullName evidence="2">DUF4199 domain-containing protein</fullName>
    </submittedName>
</protein>
<feature type="transmembrane region" description="Helical" evidence="1">
    <location>
        <begin position="38"/>
        <end position="58"/>
    </location>
</feature>
<keyword evidence="3" id="KW-1185">Reference proteome</keyword>
<evidence type="ECO:0000256" key="1">
    <source>
        <dbReference type="SAM" id="Phobius"/>
    </source>
</evidence>
<reference evidence="2 3" key="1">
    <citation type="submission" date="2024-01" db="EMBL/GenBank/DDBJ databases">
        <title>Niabella digestum sp. nov., isolated from waste digestion system.</title>
        <authorList>
            <person name="Zhang L."/>
        </authorList>
    </citation>
    <scope>NUCLEOTIDE SEQUENCE [LARGE SCALE GENOMIC DNA]</scope>
    <source>
        <strain evidence="2 3">A18</strain>
    </source>
</reference>
<keyword evidence="1" id="KW-0472">Membrane</keyword>
<feature type="transmembrane region" description="Helical" evidence="1">
    <location>
        <begin position="70"/>
        <end position="88"/>
    </location>
</feature>
<accession>A0ABU7RF95</accession>
<feature type="transmembrane region" description="Helical" evidence="1">
    <location>
        <begin position="7"/>
        <end position="26"/>
    </location>
</feature>
<gene>
    <name evidence="2" type="ORF">V2H41_05200</name>
</gene>
<dbReference type="Pfam" id="PF13858">
    <property type="entry name" value="DUF4199"/>
    <property type="match status" value="1"/>
</dbReference>
<keyword evidence="1" id="KW-0812">Transmembrane</keyword>